<feature type="compositionally biased region" description="Low complexity" evidence="7">
    <location>
        <begin position="986"/>
        <end position="995"/>
    </location>
</feature>
<proteinExistence type="inferred from homology"/>
<gene>
    <name evidence="6" type="primary">TIF32</name>
</gene>
<dbReference type="PANTHER" id="PTHR14005">
    <property type="entry name" value="EUKARYOTIC TRANSLATION INITIATION FACTOR 3, THETA SUBUNIT"/>
    <property type="match status" value="1"/>
</dbReference>
<keyword evidence="3 6" id="KW-0396">Initiation factor</keyword>
<dbReference type="GO" id="GO:0002188">
    <property type="term" value="P:translation reinitiation"/>
    <property type="evidence" value="ECO:0007669"/>
    <property type="project" value="TreeGrafter"/>
</dbReference>
<dbReference type="HAMAP" id="MF_03000">
    <property type="entry name" value="eIF3a"/>
    <property type="match status" value="1"/>
</dbReference>
<evidence type="ECO:0000256" key="6">
    <source>
        <dbReference type="HAMAP-Rule" id="MF_03000"/>
    </source>
</evidence>
<comment type="function">
    <text evidence="6">RNA-binding component of the eukaryotic translation initiation factor 3 (eIF-3) complex, which is involved in protein synthesis of a specialized repertoire of mRNAs and, together with other initiation factors, stimulates binding of mRNA and methionyl-tRNAi to the 40S ribosome. The eIF-3 complex specifically targets and initiates translation of a subset of mRNAs involved in cell proliferation.</text>
</comment>
<feature type="compositionally biased region" description="Low complexity" evidence="7">
    <location>
        <begin position="953"/>
        <end position="968"/>
    </location>
</feature>
<dbReference type="GO" id="GO:0043614">
    <property type="term" value="C:multi-eIF complex"/>
    <property type="evidence" value="ECO:0007669"/>
    <property type="project" value="TreeGrafter"/>
</dbReference>
<evidence type="ECO:0000256" key="2">
    <source>
        <dbReference type="ARBA" id="ARBA00022490"/>
    </source>
</evidence>
<dbReference type="GO" id="GO:0071540">
    <property type="term" value="C:eukaryotic translation initiation factor 3 complex, eIF3e"/>
    <property type="evidence" value="ECO:0007669"/>
    <property type="project" value="TreeGrafter"/>
</dbReference>
<dbReference type="Pfam" id="PF22591">
    <property type="entry name" value="eIF3a_PCI_TPR-like"/>
    <property type="match status" value="1"/>
</dbReference>
<keyword evidence="5 6" id="KW-0648">Protein biosynthesis</keyword>
<organism evidence="9">
    <name type="scientific">Phaffia rhodozyma</name>
    <name type="common">Yeast</name>
    <name type="synonym">Xanthophyllomyces dendrorhous</name>
    <dbReference type="NCBI Taxonomy" id="264483"/>
    <lineage>
        <taxon>Eukaryota</taxon>
        <taxon>Fungi</taxon>
        <taxon>Dikarya</taxon>
        <taxon>Basidiomycota</taxon>
        <taxon>Agaricomycotina</taxon>
        <taxon>Tremellomycetes</taxon>
        <taxon>Cystofilobasidiales</taxon>
        <taxon>Mrakiaceae</taxon>
        <taxon>Phaffia</taxon>
    </lineage>
</organism>
<dbReference type="SMART" id="SM00088">
    <property type="entry name" value="PINT"/>
    <property type="match status" value="1"/>
</dbReference>
<dbReference type="InterPro" id="IPR027512">
    <property type="entry name" value="EIF3A"/>
</dbReference>
<sequence length="1020" mass="113003">MAPYAKPETSLKRAEELLSLSPPKEKEALDALAEVFVSKRFKSTPITALEPVIIRFLELCVSMRKGKIAKEGLAAYRNVAQSTNVPSVENVIKRFLSAAEAKVAEAQESAASLLSTKDDSSAEEPEADLDAPLEPSTLLMMSVDAQKDRTDRQIVLPALRFYWECLRISLEVLRNSARLEIIYQQIVQRAFAFCIQHTRKTEFRRLCEIIRKDLATVHKYSHQQNTINLSEPDILARFLEIRFQQLNSAVDLELWQEAFRSVEDIQGLLVNPASKKALKPAMMINYYEKLTKVFKSEGGSMAVFHAAAWGRYQMFAERGAASAKEGQSGLSEEDAKKNVGFVLLSALAVPVTEDGEGKRHATKLVNLLNLPKMPTRAGLLKDALDRNILARTAPDLAKLYTLLEQDFHPLTICSTTAPIIQSLASSPDYAQYAAPIQHVVISRLFQQLSQVYDSVSMAHVLSLVSAFSMDEDALEKFIMAACKRAELAVRLDHVQKSILFLDEPFTMASSKVGSGPAAFTSNALIVDSKAGLLQPSTADLVRTQLSRLASVLHSTVQFLDPSIAVKAKEAQRELFAKAVAQAEAEQAAFSARRALVARRKELMDELSVRRATEEAAAKAEKARVAAIELKKKEEEDYKKMQRERIQQEVDQVRIDEARKLAESLKLRGGLKVDADKIDNMDTDGLVQLQVEQLEKEKREMAERLRIIGKRTDHIERAFRKEEIPLVHADYERQQADDLAAHQLLQQQTRDHAKAVHEEAVGLKNRLARILGDYQIVKSDIQKRQAGLFEERRKASGIKIAEEKEKLRARVLAERAERKRRAEEEDKKRAADEAAAAAAEERRQEDEARAAEEEKVRLEIEGRKQEAEEKARAAQREAREKQRQADAELVKAQMQREEEAMTRRNAAKASPAGAPPAPSSGAWKRPGAGSSSPSASSSPAPTGERRRLQLSSRSVPLASESSPAAAPASVVAPAAPLIPAVAMAAAATAASSPAAPTEDGFKEVPVRGQKWTRGVSKWANK</sequence>
<dbReference type="AlphaFoldDB" id="A0A0F7SLV8"/>
<dbReference type="GO" id="GO:0016282">
    <property type="term" value="C:eukaryotic 43S preinitiation complex"/>
    <property type="evidence" value="ECO:0007669"/>
    <property type="project" value="UniProtKB-UniRule"/>
</dbReference>
<evidence type="ECO:0000256" key="3">
    <source>
        <dbReference type="ARBA" id="ARBA00022540"/>
    </source>
</evidence>
<dbReference type="FunFam" id="4.10.860.10:FF:000001">
    <property type="entry name" value="Eukaryotic translation initiation factor 3 subunit A"/>
    <property type="match status" value="1"/>
</dbReference>
<dbReference type="Gene3D" id="4.10.860.10">
    <property type="entry name" value="UVR domain"/>
    <property type="match status" value="1"/>
</dbReference>
<feature type="compositionally biased region" description="Basic and acidic residues" evidence="7">
    <location>
        <begin position="838"/>
        <end position="901"/>
    </location>
</feature>
<evidence type="ECO:0000256" key="5">
    <source>
        <dbReference type="ARBA" id="ARBA00022917"/>
    </source>
</evidence>
<feature type="compositionally biased region" description="Low complexity" evidence="7">
    <location>
        <begin position="918"/>
        <end position="940"/>
    </location>
</feature>
<dbReference type="Gene3D" id="1.25.40.860">
    <property type="match status" value="2"/>
</dbReference>
<feature type="domain" description="PCI" evidence="8">
    <location>
        <begin position="335"/>
        <end position="505"/>
    </location>
</feature>
<dbReference type="InterPro" id="IPR054711">
    <property type="entry name" value="eIF3a_PCI_TPR-like"/>
</dbReference>
<dbReference type="EMBL" id="LN483142">
    <property type="protein sequence ID" value="CED83072.1"/>
    <property type="molecule type" value="Genomic_DNA"/>
</dbReference>
<evidence type="ECO:0000256" key="1">
    <source>
        <dbReference type="ARBA" id="ARBA00004496"/>
    </source>
</evidence>
<keyword evidence="6" id="KW-0175">Coiled coil</keyword>
<evidence type="ECO:0000256" key="7">
    <source>
        <dbReference type="SAM" id="MobiDB-lite"/>
    </source>
</evidence>
<dbReference type="GO" id="GO:0033290">
    <property type="term" value="C:eukaryotic 48S preinitiation complex"/>
    <property type="evidence" value="ECO:0007669"/>
    <property type="project" value="UniProtKB-UniRule"/>
</dbReference>
<dbReference type="GO" id="GO:0003729">
    <property type="term" value="F:mRNA binding"/>
    <property type="evidence" value="ECO:0007669"/>
    <property type="project" value="TreeGrafter"/>
</dbReference>
<feature type="region of interest" description="Disordered" evidence="7">
    <location>
        <begin position="986"/>
        <end position="1020"/>
    </location>
</feature>
<comment type="similarity">
    <text evidence="6">Belongs to the eIF-3 subunit A family.</text>
</comment>
<feature type="compositionally biased region" description="Basic and acidic residues" evidence="7">
    <location>
        <begin position="815"/>
        <end position="831"/>
    </location>
</feature>
<feature type="coiled-coil region" evidence="6">
    <location>
        <begin position="623"/>
        <end position="650"/>
    </location>
</feature>
<comment type="subunit">
    <text evidence="6">Component of the eukaryotic translation initiation factor 3 (eIF-3) complex.</text>
</comment>
<dbReference type="GO" id="GO:0001732">
    <property type="term" value="P:formation of cytoplasmic translation initiation complex"/>
    <property type="evidence" value="ECO:0007669"/>
    <property type="project" value="UniProtKB-UniRule"/>
</dbReference>
<dbReference type="InterPro" id="IPR000717">
    <property type="entry name" value="PCI_dom"/>
</dbReference>
<dbReference type="PROSITE" id="PS50250">
    <property type="entry name" value="PCI"/>
    <property type="match status" value="1"/>
</dbReference>
<keyword evidence="2 6" id="KW-0963">Cytoplasm</keyword>
<protein>
    <recommendedName>
        <fullName evidence="6">Eukaryotic translation initiation factor 3 subunit A</fullName>
        <shortName evidence="6">eIF3a</shortName>
    </recommendedName>
    <alternativeName>
        <fullName evidence="6">Eukaryotic translation initiation factor 3 110 kDa subunit homolog</fullName>
        <shortName evidence="6">eIF3 p110</shortName>
    </alternativeName>
    <alternativeName>
        <fullName evidence="6">Translation initiation factor eIF3, p110 subunit homolog</fullName>
    </alternativeName>
</protein>
<dbReference type="GO" id="GO:0003743">
    <property type="term" value="F:translation initiation factor activity"/>
    <property type="evidence" value="ECO:0007669"/>
    <property type="project" value="UniProtKB-UniRule"/>
</dbReference>
<dbReference type="PANTHER" id="PTHR14005:SF0">
    <property type="entry name" value="EUKARYOTIC TRANSLATION INITIATION FACTOR 3 SUBUNIT A"/>
    <property type="match status" value="1"/>
</dbReference>
<comment type="subcellular location">
    <subcellularLocation>
        <location evidence="1 6">Cytoplasm</location>
    </subcellularLocation>
</comment>
<feature type="region of interest" description="Disordered" evidence="7">
    <location>
        <begin position="815"/>
        <end position="968"/>
    </location>
</feature>
<dbReference type="GO" id="GO:0071541">
    <property type="term" value="C:eukaryotic translation initiation factor 3 complex, eIF3m"/>
    <property type="evidence" value="ECO:0007669"/>
    <property type="project" value="TreeGrafter"/>
</dbReference>
<accession>A0A0F7SLV8</accession>
<evidence type="ECO:0000259" key="8">
    <source>
        <dbReference type="PROSITE" id="PS50250"/>
    </source>
</evidence>
<evidence type="ECO:0000256" key="4">
    <source>
        <dbReference type="ARBA" id="ARBA00022884"/>
    </source>
</evidence>
<reference evidence="9" key="1">
    <citation type="submission" date="2014-08" db="EMBL/GenBank/DDBJ databases">
        <authorList>
            <person name="Sharma Rahul"/>
            <person name="Thines Marco"/>
        </authorList>
    </citation>
    <scope>NUCLEOTIDE SEQUENCE</scope>
</reference>
<keyword evidence="4 6" id="KW-0694">RNA-binding</keyword>
<evidence type="ECO:0000313" key="9">
    <source>
        <dbReference type="EMBL" id="CED83072.1"/>
    </source>
</evidence>
<name>A0A0F7SLV8_PHARH</name>